<organism evidence="7 8">
    <name type="scientific">Paractinoplanes tereljensis</name>
    <dbReference type="NCBI Taxonomy" id="571912"/>
    <lineage>
        <taxon>Bacteria</taxon>
        <taxon>Bacillati</taxon>
        <taxon>Actinomycetota</taxon>
        <taxon>Actinomycetes</taxon>
        <taxon>Micromonosporales</taxon>
        <taxon>Micromonosporaceae</taxon>
        <taxon>Paractinoplanes</taxon>
    </lineage>
</organism>
<dbReference type="RefSeq" id="WP_203807048.1">
    <property type="nucleotide sequence ID" value="NZ_BOMY01000023.1"/>
</dbReference>
<evidence type="ECO:0000256" key="4">
    <source>
        <dbReference type="ARBA" id="ARBA00022729"/>
    </source>
</evidence>
<accession>A0A919TT59</accession>
<dbReference type="PANTHER" id="PTHR30290:SF10">
    <property type="entry name" value="PERIPLASMIC OLIGOPEPTIDE-BINDING PROTEIN-RELATED"/>
    <property type="match status" value="1"/>
</dbReference>
<name>A0A919TT59_9ACTN</name>
<reference evidence="7" key="1">
    <citation type="submission" date="2021-01" db="EMBL/GenBank/DDBJ databases">
        <title>Whole genome shotgun sequence of Actinoplanes tereljensis NBRC 105297.</title>
        <authorList>
            <person name="Komaki H."/>
            <person name="Tamura T."/>
        </authorList>
    </citation>
    <scope>NUCLEOTIDE SEQUENCE</scope>
    <source>
        <strain evidence="7">NBRC 105297</strain>
    </source>
</reference>
<dbReference type="InterPro" id="IPR000914">
    <property type="entry name" value="SBP_5_dom"/>
</dbReference>
<dbReference type="AlphaFoldDB" id="A0A919TT59"/>
<dbReference type="Gene3D" id="3.10.105.10">
    <property type="entry name" value="Dipeptide-binding Protein, Domain 3"/>
    <property type="match status" value="1"/>
</dbReference>
<gene>
    <name evidence="7" type="ORF">Ate02nite_36590</name>
</gene>
<sequence length="542" mass="57327">MRHRFRLATVVTLALLAGCSGGGSGATDEAGAPASGGSLTWAVETEPITLNPHQYAQAKARLLVWNSFEALLTHDDKGGYLPWLATGYEASPDGLAYTLKLRTDVKFSDGTAFDAAAVKANTDLLLSEGYAPTVKAVQLKNLKSVEIVDPATVKYTLTRPDVLILDFLSSPQGAIVSPASLTAAKNLKAGGVELAGTGPFILDRYSPGQELHFKKNPAYNWAPANAGHSGPAYLDEVTYRFLKESSVRVGALTSGQVQVIEGVPATDEPQITGNPTLTLSKGLNSGSAYSYYFNTAHAPFDDIKVRQAFRDALDVGTVLQAVYRGTATRAWSVVGPTSPFYDKTLESTYGNDPARANATLDAAGWATRDSDGFRTKNGKRLTARLVQSAPFVRDRRDILAQTVQAAVKQSAGIDLQVAVVDQGTATKALADGQYEIFDNSRADTDVGAALNLLLTSNGAINRTGVKDPALDGLLDKAVSTGDNSARSASYKELQQKVITTDALIQPLYAPADQIAAAKTVGGLHFEPTAGVPGSAYNVWLGK</sequence>
<dbReference type="PIRSF" id="PIRSF002741">
    <property type="entry name" value="MppA"/>
    <property type="match status" value="1"/>
</dbReference>
<dbReference type="PANTHER" id="PTHR30290">
    <property type="entry name" value="PERIPLASMIC BINDING COMPONENT OF ABC TRANSPORTER"/>
    <property type="match status" value="1"/>
</dbReference>
<keyword evidence="8" id="KW-1185">Reference proteome</keyword>
<dbReference type="Proteomes" id="UP000623608">
    <property type="component" value="Unassembled WGS sequence"/>
</dbReference>
<dbReference type="SUPFAM" id="SSF53850">
    <property type="entry name" value="Periplasmic binding protein-like II"/>
    <property type="match status" value="1"/>
</dbReference>
<feature type="signal peptide" evidence="5">
    <location>
        <begin position="1"/>
        <end position="22"/>
    </location>
</feature>
<dbReference type="InterPro" id="IPR030678">
    <property type="entry name" value="Peptide/Ni-bd"/>
</dbReference>
<proteinExistence type="inferred from homology"/>
<evidence type="ECO:0000259" key="6">
    <source>
        <dbReference type="Pfam" id="PF00496"/>
    </source>
</evidence>
<comment type="caution">
    <text evidence="7">The sequence shown here is derived from an EMBL/GenBank/DDBJ whole genome shotgun (WGS) entry which is preliminary data.</text>
</comment>
<dbReference type="GO" id="GO:1904680">
    <property type="term" value="F:peptide transmembrane transporter activity"/>
    <property type="evidence" value="ECO:0007669"/>
    <property type="project" value="TreeGrafter"/>
</dbReference>
<evidence type="ECO:0000256" key="5">
    <source>
        <dbReference type="SAM" id="SignalP"/>
    </source>
</evidence>
<dbReference type="Pfam" id="PF00496">
    <property type="entry name" value="SBP_bac_5"/>
    <property type="match status" value="1"/>
</dbReference>
<evidence type="ECO:0000256" key="1">
    <source>
        <dbReference type="ARBA" id="ARBA00004196"/>
    </source>
</evidence>
<dbReference type="GO" id="GO:0015833">
    <property type="term" value="P:peptide transport"/>
    <property type="evidence" value="ECO:0007669"/>
    <property type="project" value="TreeGrafter"/>
</dbReference>
<dbReference type="InterPro" id="IPR039424">
    <property type="entry name" value="SBP_5"/>
</dbReference>
<dbReference type="EMBL" id="BOMY01000023">
    <property type="protein sequence ID" value="GIF20929.1"/>
    <property type="molecule type" value="Genomic_DNA"/>
</dbReference>
<dbReference type="CDD" id="cd08492">
    <property type="entry name" value="PBP2_NikA_DppA_OppA_like_15"/>
    <property type="match status" value="1"/>
</dbReference>
<protein>
    <submittedName>
        <fullName evidence="7">Peptide ABC transporter substrate-binding protein</fullName>
    </submittedName>
</protein>
<comment type="similarity">
    <text evidence="2">Belongs to the bacterial solute-binding protein 5 family.</text>
</comment>
<feature type="domain" description="Solute-binding protein family 5" evidence="6">
    <location>
        <begin position="81"/>
        <end position="440"/>
    </location>
</feature>
<dbReference type="PROSITE" id="PS51257">
    <property type="entry name" value="PROKAR_LIPOPROTEIN"/>
    <property type="match status" value="1"/>
</dbReference>
<evidence type="ECO:0000313" key="7">
    <source>
        <dbReference type="EMBL" id="GIF20929.1"/>
    </source>
</evidence>
<dbReference type="GO" id="GO:0030313">
    <property type="term" value="C:cell envelope"/>
    <property type="evidence" value="ECO:0007669"/>
    <property type="project" value="UniProtKB-SubCell"/>
</dbReference>
<dbReference type="GO" id="GO:0042597">
    <property type="term" value="C:periplasmic space"/>
    <property type="evidence" value="ECO:0007669"/>
    <property type="project" value="UniProtKB-ARBA"/>
</dbReference>
<evidence type="ECO:0000256" key="3">
    <source>
        <dbReference type="ARBA" id="ARBA00022448"/>
    </source>
</evidence>
<comment type="subcellular location">
    <subcellularLocation>
        <location evidence="1">Cell envelope</location>
    </subcellularLocation>
</comment>
<evidence type="ECO:0000256" key="2">
    <source>
        <dbReference type="ARBA" id="ARBA00005695"/>
    </source>
</evidence>
<evidence type="ECO:0000313" key="8">
    <source>
        <dbReference type="Proteomes" id="UP000623608"/>
    </source>
</evidence>
<keyword evidence="3" id="KW-0813">Transport</keyword>
<dbReference type="GO" id="GO:0043190">
    <property type="term" value="C:ATP-binding cassette (ABC) transporter complex"/>
    <property type="evidence" value="ECO:0007669"/>
    <property type="project" value="InterPro"/>
</dbReference>
<feature type="chain" id="PRO_5039402083" evidence="5">
    <location>
        <begin position="23"/>
        <end position="542"/>
    </location>
</feature>
<keyword evidence="4 5" id="KW-0732">Signal</keyword>
<dbReference type="Gene3D" id="3.40.190.10">
    <property type="entry name" value="Periplasmic binding protein-like II"/>
    <property type="match status" value="1"/>
</dbReference>